<dbReference type="InterPro" id="IPR006593">
    <property type="entry name" value="Cyt_b561/ferric_Rdtase_TM"/>
</dbReference>
<reference evidence="14 15" key="1">
    <citation type="submission" date="2015-08" db="EMBL/GenBank/DDBJ databases">
        <title>Ancestral chromatin configuration constrains chromatin evolution on differentiating sex chromosomes in Drosophila.</title>
        <authorList>
            <person name="Zhou Q."/>
            <person name="Bachtrog D."/>
        </authorList>
    </citation>
    <scope>NUCLEOTIDE SEQUENCE [LARGE SCALE GENOMIC DNA]</scope>
    <source>
        <tissue evidence="14">Whole larvae</tissue>
    </source>
</reference>
<evidence type="ECO:0000256" key="9">
    <source>
        <dbReference type="ARBA" id="ARBA00023004"/>
    </source>
</evidence>
<feature type="transmembrane region" description="Helical" evidence="12">
    <location>
        <begin position="107"/>
        <end position="126"/>
    </location>
</feature>
<protein>
    <recommendedName>
        <fullName evidence="11">ascorbate ferrireductase (transmembrane)</fullName>
        <ecNumber evidence="11">7.2.1.3</ecNumber>
    </recommendedName>
</protein>
<feature type="transmembrane region" description="Helical" evidence="12">
    <location>
        <begin position="76"/>
        <end position="95"/>
    </location>
</feature>
<evidence type="ECO:0000313" key="14">
    <source>
        <dbReference type="EMBL" id="ALC38931.1"/>
    </source>
</evidence>
<keyword evidence="7" id="KW-0249">Electron transport</keyword>
<name>A0A0M5J922_DROBS</name>
<keyword evidence="10 12" id="KW-0472">Membrane</keyword>
<dbReference type="GO" id="GO:0046872">
    <property type="term" value="F:metal ion binding"/>
    <property type="evidence" value="ECO:0007669"/>
    <property type="project" value="UniProtKB-KW"/>
</dbReference>
<keyword evidence="5 12" id="KW-0812">Transmembrane</keyword>
<feature type="transmembrane region" description="Helical" evidence="12">
    <location>
        <begin position="147"/>
        <end position="167"/>
    </location>
</feature>
<dbReference type="AlphaFoldDB" id="A0A0M5J922"/>
<dbReference type="GO" id="GO:0140575">
    <property type="term" value="F:transmembrane monodehydroascorbate reductase activity"/>
    <property type="evidence" value="ECO:0007669"/>
    <property type="project" value="InterPro"/>
</dbReference>
<evidence type="ECO:0000256" key="5">
    <source>
        <dbReference type="ARBA" id="ARBA00022692"/>
    </source>
</evidence>
<keyword evidence="15" id="KW-1185">Reference proteome</keyword>
<evidence type="ECO:0000256" key="4">
    <source>
        <dbReference type="ARBA" id="ARBA00022617"/>
    </source>
</evidence>
<dbReference type="EC" id="7.2.1.3" evidence="11"/>
<dbReference type="Gene3D" id="1.20.120.1770">
    <property type="match status" value="1"/>
</dbReference>
<evidence type="ECO:0000256" key="1">
    <source>
        <dbReference type="ARBA" id="ARBA00001970"/>
    </source>
</evidence>
<keyword evidence="9" id="KW-0408">Iron</keyword>
<dbReference type="SMR" id="A0A0M5J922"/>
<proteinExistence type="predicted"/>
<evidence type="ECO:0000313" key="15">
    <source>
        <dbReference type="Proteomes" id="UP000494163"/>
    </source>
</evidence>
<dbReference type="EMBL" id="CP012523">
    <property type="protein sequence ID" value="ALC38931.1"/>
    <property type="molecule type" value="Genomic_DNA"/>
</dbReference>
<evidence type="ECO:0000256" key="3">
    <source>
        <dbReference type="ARBA" id="ARBA00022448"/>
    </source>
</evidence>
<dbReference type="GO" id="GO:0016020">
    <property type="term" value="C:membrane"/>
    <property type="evidence" value="ECO:0007669"/>
    <property type="project" value="UniProtKB-SubCell"/>
</dbReference>
<evidence type="ECO:0000256" key="10">
    <source>
        <dbReference type="ARBA" id="ARBA00023136"/>
    </source>
</evidence>
<evidence type="ECO:0000256" key="6">
    <source>
        <dbReference type="ARBA" id="ARBA00022723"/>
    </source>
</evidence>
<accession>A0A0M5J922</accession>
<dbReference type="OrthoDB" id="432881at2759"/>
<dbReference type="InterPro" id="IPR045150">
    <property type="entry name" value="CYB561D1/2"/>
</dbReference>
<organism evidence="14 15">
    <name type="scientific">Drosophila busckii</name>
    <name type="common">Fruit fly</name>
    <dbReference type="NCBI Taxonomy" id="30019"/>
    <lineage>
        <taxon>Eukaryota</taxon>
        <taxon>Metazoa</taxon>
        <taxon>Ecdysozoa</taxon>
        <taxon>Arthropoda</taxon>
        <taxon>Hexapoda</taxon>
        <taxon>Insecta</taxon>
        <taxon>Pterygota</taxon>
        <taxon>Neoptera</taxon>
        <taxon>Endopterygota</taxon>
        <taxon>Diptera</taxon>
        <taxon>Brachycera</taxon>
        <taxon>Muscomorpha</taxon>
        <taxon>Ephydroidea</taxon>
        <taxon>Drosophilidae</taxon>
        <taxon>Drosophila</taxon>
    </lineage>
</organism>
<dbReference type="Pfam" id="PF03188">
    <property type="entry name" value="Cytochrom_B561"/>
    <property type="match status" value="1"/>
</dbReference>
<keyword evidence="3" id="KW-0813">Transport</keyword>
<dbReference type="SMART" id="SM00665">
    <property type="entry name" value="B561"/>
    <property type="match status" value="1"/>
</dbReference>
<feature type="transmembrane region" description="Helical" evidence="12">
    <location>
        <begin position="179"/>
        <end position="203"/>
    </location>
</feature>
<evidence type="ECO:0000256" key="7">
    <source>
        <dbReference type="ARBA" id="ARBA00022982"/>
    </source>
</evidence>
<feature type="domain" description="Cytochrome b561" evidence="13">
    <location>
        <begin position="77"/>
        <end position="271"/>
    </location>
</feature>
<dbReference type="PROSITE" id="PS50939">
    <property type="entry name" value="CYTOCHROME_B561"/>
    <property type="match status" value="1"/>
</dbReference>
<evidence type="ECO:0000256" key="2">
    <source>
        <dbReference type="ARBA" id="ARBA00004141"/>
    </source>
</evidence>
<comment type="cofactor">
    <cofactor evidence="1">
        <name>heme b</name>
        <dbReference type="ChEBI" id="CHEBI:60344"/>
    </cofactor>
</comment>
<dbReference type="OMA" id="SGHEAQN"/>
<dbReference type="STRING" id="30019.A0A0M5J922"/>
<dbReference type="PANTHER" id="PTHR15422:SF43">
    <property type="entry name" value="ASCORBATE FERRIREDUCTASE (TRANSMEMBRANE)"/>
    <property type="match status" value="1"/>
</dbReference>
<evidence type="ECO:0000256" key="11">
    <source>
        <dbReference type="ARBA" id="ARBA00024225"/>
    </source>
</evidence>
<keyword evidence="6" id="KW-0479">Metal-binding</keyword>
<dbReference type="CDD" id="cd08554">
    <property type="entry name" value="Cyt_b561"/>
    <property type="match status" value="1"/>
</dbReference>
<feature type="transmembrane region" description="Helical" evidence="12">
    <location>
        <begin position="250"/>
        <end position="272"/>
    </location>
</feature>
<dbReference type="Proteomes" id="UP000494163">
    <property type="component" value="Chromosome 2L"/>
</dbReference>
<evidence type="ECO:0000256" key="12">
    <source>
        <dbReference type="SAM" id="Phobius"/>
    </source>
</evidence>
<gene>
    <name evidence="14" type="ORF">Dbus_chr2Lg1016</name>
</gene>
<keyword evidence="8 12" id="KW-1133">Transmembrane helix</keyword>
<sequence>MPQPEQGAQALSSLPAVVDYGSVSKPEPHSELPLKTREQRSPSFVVVREATSGPSYARMTHLPHAEAQQPLQRLEFFLNIVNQMCIGFITIYISYLTLRTGLAGTGLHAWLVTIGFSFFMAQGIMVHYSNNVLTSSYKRHTKTTIHWVTMVLGGGCGAAGALIKMIQKGFLLQSTHGRLGLAAFVLCLVTMCSGLAALFSMRIKKLLAPLLNKAFHNFLGIAVFVVALVTQFYGYETKYFKTRTQNDFQVLIKCLTLTSLVLTVIGPLKSLYHRLQSIARQF</sequence>
<comment type="subcellular location">
    <subcellularLocation>
        <location evidence="2">Membrane</location>
        <topology evidence="2">Multi-pass membrane protein</topology>
    </subcellularLocation>
</comment>
<evidence type="ECO:0000259" key="13">
    <source>
        <dbReference type="PROSITE" id="PS50939"/>
    </source>
</evidence>
<dbReference type="GO" id="GO:0140571">
    <property type="term" value="F:transmembrane ascorbate ferrireductase activity"/>
    <property type="evidence" value="ECO:0007669"/>
    <property type="project" value="UniProtKB-EC"/>
</dbReference>
<keyword evidence="4" id="KW-0349">Heme</keyword>
<feature type="transmembrane region" description="Helical" evidence="12">
    <location>
        <begin position="215"/>
        <end position="235"/>
    </location>
</feature>
<evidence type="ECO:0000256" key="8">
    <source>
        <dbReference type="ARBA" id="ARBA00022989"/>
    </source>
</evidence>
<dbReference type="PANTHER" id="PTHR15422">
    <property type="entry name" value="OS05G0565100 PROTEIN"/>
    <property type="match status" value="1"/>
</dbReference>